<feature type="region of interest" description="Disordered" evidence="1">
    <location>
        <begin position="293"/>
        <end position="319"/>
    </location>
</feature>
<dbReference type="HOGENOM" id="CLU_266541_0_0_1"/>
<evidence type="ECO:0000256" key="1">
    <source>
        <dbReference type="SAM" id="MobiDB-lite"/>
    </source>
</evidence>
<feature type="compositionally biased region" description="Low complexity" evidence="1">
    <location>
        <begin position="1049"/>
        <end position="1060"/>
    </location>
</feature>
<dbReference type="PANTHER" id="PTHR38493">
    <property type="entry name" value="CHROMOSOME 1 OPEN READING FRAME 167"/>
    <property type="match status" value="1"/>
</dbReference>
<feature type="region of interest" description="Disordered" evidence="1">
    <location>
        <begin position="1103"/>
        <end position="1135"/>
    </location>
</feature>
<feature type="region of interest" description="Disordered" evidence="1">
    <location>
        <begin position="434"/>
        <end position="454"/>
    </location>
</feature>
<accession>M3YY89</accession>
<dbReference type="eggNOG" id="ENOG502S8BN">
    <property type="taxonomic scope" value="Eukaryota"/>
</dbReference>
<name>M3YY89_MUSPF</name>
<sequence>PFRTHLIKQVRPLAVVWTKDAVCLEPMELRPDASHKENVPPRPAVPLRPGKTFKQRRCLKSRDVGLGSDHGRWVRASQAHSGGPAITPSPGAVLCQEPCRVQTNLAGQRSPGLSPVLKGTAGQLMNTSLQQQSNLQPPAGTPRGRTREFAIQQSNLSMRGTSSAQGRSPISHRLWPHLTPQGRPRPRGSLACPWSSLRQSQLLATDTSGPDVQPDAGFGPFSGHTRPGSKLWCGLGSWPSRLRGKPLTLKDLTVPVQSQARTPSQIAVRQLLASVRHLERAVNRLRCQVCQEPTGSGSGAAWGVPPRREGGEVTPQEQVHEEEERAASCLLDAAPARILSKKKARNVLSLEPETARWQWLSRCFRAWWHLVQKRRAEAAAVALGRRQLLCRGLWALRRAPRLREAQLEVAWQRHTQALLAQSFQKVRGLLVGPWGGDESPGSPGEEAGAWPRPAGGDGVEQMLQVLQQLAVFLLWFHPKEWAWQERGLQGEVSQVALRTQRMGRPPLAPCSPVTCALRGASPDPEQRRARLGRCFGAWQKFMLRAARYRDRLARRRAGTLRLCLQQWMWIKQLRTSDGAKVTQLSLCRQKAGNTALCSSAPGGATAQGLGVLARAQGLPLEPGGGSLQEACERLALHRVLLLWRTRLSQRQRADSFLQDKRRQVIRRILRGWHLRVWGPSTPSDSARTTLAPELLGSIPGGELLLDGSPPRSSLEKASRTPAFLENLPLSLLWASGQRQRAQCLLSWQVRVQQSWGAARWHQSTLQRRALLSWSHWATAQGAQRELAVAWARDRSCRAALGLWRRQLAQGREVEQWVRARDRTRVRGALHHWHSCWQRQQSLHARYQTWVQVHLRALRGSVFQDWRQAAARQRRPGPCPERRLLHSRFQAWRGIERDTGVVPAMGASQDGPRKAVGATFAKSWAQEWRVAWASVAHCRSHVPGGPGAQAAEQGLGPAGLHSMTSGSGPVLRGLLAGRKWVGESCLCRVSRAYATQKLSNRILEAWAQSAARARDQRAAITQFQQAGSRRLLWTHWAQWQAALLKPPPGSGSLPSLGTPSTQRQPPVPLQTRNGGQRKPRNVSWAQNSRERPLCLAFRCRWQRPAGAGQAPGRPPPRPGSDRYSEAPPLQGQGEAARRQLGLGQRGGRAGRVLMLLAIGVHARASPHQEEIPAALAPGGTAFPAPRLPAGPEPGSSMETLGRCSGSRAAGTEAAEAVAPDAGLACVAEAGSAAVGGSEITAARKRVFEKWRQLLAARARRGATSSLIALSPAGIRNPGSRLEAARTHRQRGWGSGAKKCWRYQA</sequence>
<proteinExistence type="predicted"/>
<dbReference type="InterPro" id="IPR031473">
    <property type="entry name" value="DUF4684"/>
</dbReference>
<feature type="compositionally biased region" description="Polar residues" evidence="1">
    <location>
        <begin position="157"/>
        <end position="168"/>
    </location>
</feature>
<feature type="region of interest" description="Disordered" evidence="1">
    <location>
        <begin position="157"/>
        <end position="192"/>
    </location>
</feature>
<feature type="region of interest" description="Disordered" evidence="1">
    <location>
        <begin position="1044"/>
        <end position="1086"/>
    </location>
</feature>
<dbReference type="InParanoid" id="M3YY89"/>
<dbReference type="EMBL" id="AEYP01008651">
    <property type="status" value="NOT_ANNOTATED_CDS"/>
    <property type="molecule type" value="Genomic_DNA"/>
</dbReference>
<feature type="compositionally biased region" description="Low complexity" evidence="1">
    <location>
        <begin position="436"/>
        <end position="449"/>
    </location>
</feature>
<evidence type="ECO:0000313" key="2">
    <source>
        <dbReference type="Ensembl" id="ENSMPUP00000016299.1"/>
    </source>
</evidence>
<protein>
    <submittedName>
        <fullName evidence="2">Uncharacterized protein</fullName>
    </submittedName>
</protein>
<organism evidence="2">
    <name type="scientific">Mustela putorius furo</name>
    <name type="common">European domestic ferret</name>
    <name type="synonym">Mustela furo</name>
    <dbReference type="NCBI Taxonomy" id="9669"/>
    <lineage>
        <taxon>Eukaryota</taxon>
        <taxon>Metazoa</taxon>
        <taxon>Chordata</taxon>
        <taxon>Craniata</taxon>
        <taxon>Vertebrata</taxon>
        <taxon>Euteleostomi</taxon>
        <taxon>Mammalia</taxon>
        <taxon>Eutheria</taxon>
        <taxon>Laurasiatheria</taxon>
        <taxon>Carnivora</taxon>
        <taxon>Caniformia</taxon>
        <taxon>Musteloidea</taxon>
        <taxon>Mustelidae</taxon>
        <taxon>Mustelinae</taxon>
        <taxon>Mustela</taxon>
    </lineage>
</organism>
<dbReference type="GeneTree" id="ENSGT00390000000617"/>
<dbReference type="Pfam" id="PF15736">
    <property type="entry name" value="DUF4684"/>
    <property type="match status" value="2"/>
</dbReference>
<reference evidence="2" key="1">
    <citation type="submission" date="2024-06" db="UniProtKB">
        <authorList>
            <consortium name="Ensembl"/>
        </authorList>
    </citation>
    <scope>IDENTIFICATION</scope>
</reference>
<dbReference type="Ensembl" id="ENSMPUT00000016544.1">
    <property type="protein sequence ID" value="ENSMPUP00000016299.1"/>
    <property type="gene ID" value="ENSMPUG00000016403.1"/>
</dbReference>
<dbReference type="PANTHER" id="PTHR38493:SF1">
    <property type="entry name" value="SFI1 SPINDLE BODY DOMAIN-CONTAINING PROTEIN"/>
    <property type="match status" value="1"/>
</dbReference>
<dbReference type="OMA" id="QWEPGAC"/>
<dbReference type="EMBL" id="AEYP01008650">
    <property type="status" value="NOT_ANNOTATED_CDS"/>
    <property type="molecule type" value="Genomic_DNA"/>
</dbReference>